<proteinExistence type="predicted"/>
<dbReference type="RefSeq" id="WP_091410770.1">
    <property type="nucleotide sequence ID" value="NZ_LT629749.1"/>
</dbReference>
<evidence type="ECO:0000313" key="3">
    <source>
        <dbReference type="EMBL" id="SDS08386.1"/>
    </source>
</evidence>
<dbReference type="AlphaFoldDB" id="A0A1H1PAS9"/>
<name>A0A1H1PAS9_9ACTN</name>
<gene>
    <name evidence="3" type="ORF">SAMN04488543_1037</name>
</gene>
<dbReference type="InterPro" id="IPR002881">
    <property type="entry name" value="DUF58"/>
</dbReference>
<keyword evidence="1" id="KW-1133">Transmembrane helix</keyword>
<accession>A0A1H1PAS9</accession>
<dbReference type="OrthoDB" id="9812729at2"/>
<dbReference type="STRING" id="546871.SAMN04488543_1037"/>
<dbReference type="Pfam" id="PF01882">
    <property type="entry name" value="DUF58"/>
    <property type="match status" value="1"/>
</dbReference>
<reference evidence="3 4" key="1">
    <citation type="submission" date="2016-10" db="EMBL/GenBank/DDBJ databases">
        <authorList>
            <person name="de Groot N.N."/>
        </authorList>
    </citation>
    <scope>NUCLEOTIDE SEQUENCE [LARGE SCALE GENOMIC DNA]</scope>
    <source>
        <strain evidence="3 4">DSM 21741</strain>
    </source>
</reference>
<dbReference type="PANTHER" id="PTHR34351">
    <property type="entry name" value="SLR1927 PROTEIN-RELATED"/>
    <property type="match status" value="1"/>
</dbReference>
<evidence type="ECO:0000256" key="1">
    <source>
        <dbReference type="SAM" id="Phobius"/>
    </source>
</evidence>
<keyword evidence="1" id="KW-0472">Membrane</keyword>
<dbReference type="Proteomes" id="UP000199092">
    <property type="component" value="Chromosome I"/>
</dbReference>
<sequence>MGRPWRLLTARGRLFVVVGVLALLTAMVAGQRDVMRLALLVLALPLVAALLVSRARLRLSCERSVEPSQVPLGSPMRGRITLGQDGRLPAGILMLEDDVPRELGPRPRFLVDKAGLSWRREVEYPLLGRVRGRFHTGPLLVRTTDPFGLVQLDRQFVATSEVMVTPQVVPLSPIRSTGGGGSTGEARPHRIGVVGQDDALVREYRQGDEVRRIHWRSTAHRGQLMVRREEQAWDPSASIILDSRSTAHAGAGLQSSLEWAVSAAASVALHFLDEGYTVEVFEADGPLHVSSVLGQHSAASAEAVISRLTDLTPKITSSLHYAIESAAADRPGQLVVAVLGRLDAEDANGLLRLQRNRAQGLALLLDVDTFADTPASPRRREEQELAARILRENQWRVVQVPRGMGVADAWAALENTPVGV</sequence>
<keyword evidence="1" id="KW-0812">Transmembrane</keyword>
<evidence type="ECO:0000259" key="2">
    <source>
        <dbReference type="Pfam" id="PF01882"/>
    </source>
</evidence>
<feature type="domain" description="DUF58" evidence="2">
    <location>
        <begin position="201"/>
        <end position="363"/>
    </location>
</feature>
<protein>
    <submittedName>
        <fullName evidence="3">Uncharacterized conserved protein, DUF58 family, contains vWF domain</fullName>
    </submittedName>
</protein>
<feature type="transmembrane region" description="Helical" evidence="1">
    <location>
        <begin position="35"/>
        <end position="53"/>
    </location>
</feature>
<keyword evidence="4" id="KW-1185">Reference proteome</keyword>
<dbReference type="EMBL" id="LT629749">
    <property type="protein sequence ID" value="SDS08386.1"/>
    <property type="molecule type" value="Genomic_DNA"/>
</dbReference>
<organism evidence="3 4">
    <name type="scientific">Friedmanniella luteola</name>
    <dbReference type="NCBI Taxonomy" id="546871"/>
    <lineage>
        <taxon>Bacteria</taxon>
        <taxon>Bacillati</taxon>
        <taxon>Actinomycetota</taxon>
        <taxon>Actinomycetes</taxon>
        <taxon>Propionibacteriales</taxon>
        <taxon>Nocardioidaceae</taxon>
        <taxon>Friedmanniella</taxon>
    </lineage>
</organism>
<feature type="transmembrane region" description="Helical" evidence="1">
    <location>
        <begin position="12"/>
        <end position="29"/>
    </location>
</feature>
<evidence type="ECO:0000313" key="4">
    <source>
        <dbReference type="Proteomes" id="UP000199092"/>
    </source>
</evidence>
<dbReference type="PANTHER" id="PTHR34351:SF1">
    <property type="entry name" value="SLR1927 PROTEIN"/>
    <property type="match status" value="1"/>
</dbReference>